<dbReference type="SUPFAM" id="SSF53254">
    <property type="entry name" value="Phosphoglycerate mutase-like"/>
    <property type="match status" value="1"/>
</dbReference>
<dbReference type="InterPro" id="IPR050275">
    <property type="entry name" value="PGM_Phosphatase"/>
</dbReference>
<dbReference type="InterPro" id="IPR013078">
    <property type="entry name" value="His_Pase_superF_clade-1"/>
</dbReference>
<keyword evidence="1" id="KW-0808">Transferase</keyword>
<dbReference type="OrthoDB" id="9793115at2"/>
<dbReference type="SMART" id="SM00855">
    <property type="entry name" value="PGAM"/>
    <property type="match status" value="1"/>
</dbReference>
<dbReference type="EMBL" id="MASW01000001">
    <property type="protein sequence ID" value="PXY31819.1"/>
    <property type="molecule type" value="Genomic_DNA"/>
</dbReference>
<dbReference type="Pfam" id="PF00300">
    <property type="entry name" value="His_Phos_1"/>
    <property type="match status" value="1"/>
</dbReference>
<evidence type="ECO:0000313" key="1">
    <source>
        <dbReference type="EMBL" id="PXY31819.1"/>
    </source>
</evidence>
<dbReference type="PANTHER" id="PTHR48100:SF58">
    <property type="entry name" value="PE-PGRS FAMILY PROTEIN PE_PGRS11"/>
    <property type="match status" value="1"/>
</dbReference>
<dbReference type="GO" id="GO:0005737">
    <property type="term" value="C:cytoplasm"/>
    <property type="evidence" value="ECO:0007669"/>
    <property type="project" value="TreeGrafter"/>
</dbReference>
<gene>
    <name evidence="1" type="ORF">BAY60_05645</name>
</gene>
<evidence type="ECO:0000313" key="2">
    <source>
        <dbReference type="Proteomes" id="UP000249915"/>
    </source>
</evidence>
<reference evidence="1 2" key="1">
    <citation type="submission" date="2016-07" db="EMBL/GenBank/DDBJ databases">
        <title>Draft genome sequence of Prauserella muralis DSM 45305, isolated from a mould-covered wall in an indoor environment.</title>
        <authorList>
            <person name="Ruckert C."/>
            <person name="Albersmeier A."/>
            <person name="Jiang C.-L."/>
            <person name="Jiang Y."/>
            <person name="Kalinowski J."/>
            <person name="Schneider O."/>
            <person name="Winkler A."/>
            <person name="Zotchev S.B."/>
        </authorList>
    </citation>
    <scope>NUCLEOTIDE SEQUENCE [LARGE SCALE GENOMIC DNA]</scope>
    <source>
        <strain evidence="1 2">DSM 45305</strain>
    </source>
</reference>
<dbReference type="GO" id="GO:0016791">
    <property type="term" value="F:phosphatase activity"/>
    <property type="evidence" value="ECO:0007669"/>
    <property type="project" value="TreeGrafter"/>
</dbReference>
<proteinExistence type="predicted"/>
<keyword evidence="1" id="KW-0418">Kinase</keyword>
<name>A0A2V4BCN5_9PSEU</name>
<dbReference type="InterPro" id="IPR029033">
    <property type="entry name" value="His_PPase_superfam"/>
</dbReference>
<dbReference type="Proteomes" id="UP000249915">
    <property type="component" value="Unassembled WGS sequence"/>
</dbReference>
<accession>A0A2V4BCN5</accession>
<sequence length="206" mass="22267">MKLYLVRHAQSEANVRRVLNTAMPGPPLTDLGHEQAHALAERLRDEPVAAVYASEATRAQQTATPLARSLSLDVQVVAGIQEVFVGDLEDRGDEEAIETYFKVVHPWTQGDLSVSMPGGESGRQVHDRFVTAIGDLHAKHAGQHDDQVIVVVSHGGVIRLGAEWVSDNVSPEVADKGLLPNTGIVRLDARPGGGWRCLDWAGMAMD</sequence>
<dbReference type="CDD" id="cd07067">
    <property type="entry name" value="HP_PGM_like"/>
    <property type="match status" value="1"/>
</dbReference>
<dbReference type="Gene3D" id="3.40.50.1240">
    <property type="entry name" value="Phosphoglycerate mutase-like"/>
    <property type="match status" value="1"/>
</dbReference>
<keyword evidence="2" id="KW-1185">Reference proteome</keyword>
<dbReference type="AlphaFoldDB" id="A0A2V4BCN5"/>
<dbReference type="RefSeq" id="WP_112279855.1">
    <property type="nucleotide sequence ID" value="NZ_MASW01000001.1"/>
</dbReference>
<dbReference type="GO" id="GO:0016301">
    <property type="term" value="F:kinase activity"/>
    <property type="evidence" value="ECO:0007669"/>
    <property type="project" value="UniProtKB-KW"/>
</dbReference>
<comment type="caution">
    <text evidence="1">The sequence shown here is derived from an EMBL/GenBank/DDBJ whole genome shotgun (WGS) entry which is preliminary data.</text>
</comment>
<dbReference type="PANTHER" id="PTHR48100">
    <property type="entry name" value="BROAD-SPECIFICITY PHOSPHATASE YOR283W-RELATED"/>
    <property type="match status" value="1"/>
</dbReference>
<organism evidence="1 2">
    <name type="scientific">Prauserella muralis</name>
    <dbReference type="NCBI Taxonomy" id="588067"/>
    <lineage>
        <taxon>Bacteria</taxon>
        <taxon>Bacillati</taxon>
        <taxon>Actinomycetota</taxon>
        <taxon>Actinomycetes</taxon>
        <taxon>Pseudonocardiales</taxon>
        <taxon>Pseudonocardiaceae</taxon>
        <taxon>Prauserella</taxon>
    </lineage>
</organism>
<protein>
    <submittedName>
        <fullName evidence="1">Phosphoglycerate kinase</fullName>
    </submittedName>
</protein>